<feature type="compositionally biased region" description="Basic and acidic residues" evidence="1">
    <location>
        <begin position="38"/>
        <end position="47"/>
    </location>
</feature>
<name>A0A382SH45_9ZZZZ</name>
<sequence length="81" mass="8327">MTKFPSFSTATVAKMFATGTCSAAAKPCARATSPRRTGRQDAIDRLSERDAAPQIALGILVPIGMEELALADGASLSGSGR</sequence>
<feature type="region of interest" description="Disordered" evidence="1">
    <location>
        <begin position="27"/>
        <end position="47"/>
    </location>
</feature>
<protein>
    <submittedName>
        <fullName evidence="2">Uncharacterized protein</fullName>
    </submittedName>
</protein>
<dbReference type="EMBL" id="UINC01129070">
    <property type="protein sequence ID" value="SVD09224.1"/>
    <property type="molecule type" value="Genomic_DNA"/>
</dbReference>
<accession>A0A382SH45</accession>
<proteinExistence type="predicted"/>
<gene>
    <name evidence="2" type="ORF">METZ01_LOCUS362078</name>
</gene>
<dbReference type="AlphaFoldDB" id="A0A382SH45"/>
<reference evidence="2" key="1">
    <citation type="submission" date="2018-05" db="EMBL/GenBank/DDBJ databases">
        <authorList>
            <person name="Lanie J.A."/>
            <person name="Ng W.-L."/>
            <person name="Kazmierczak K.M."/>
            <person name="Andrzejewski T.M."/>
            <person name="Davidsen T.M."/>
            <person name="Wayne K.J."/>
            <person name="Tettelin H."/>
            <person name="Glass J.I."/>
            <person name="Rusch D."/>
            <person name="Podicherti R."/>
            <person name="Tsui H.-C.T."/>
            <person name="Winkler M.E."/>
        </authorList>
    </citation>
    <scope>NUCLEOTIDE SEQUENCE</scope>
</reference>
<evidence type="ECO:0000256" key="1">
    <source>
        <dbReference type="SAM" id="MobiDB-lite"/>
    </source>
</evidence>
<organism evidence="2">
    <name type="scientific">marine metagenome</name>
    <dbReference type="NCBI Taxonomy" id="408172"/>
    <lineage>
        <taxon>unclassified sequences</taxon>
        <taxon>metagenomes</taxon>
        <taxon>ecological metagenomes</taxon>
    </lineage>
</organism>
<evidence type="ECO:0000313" key="2">
    <source>
        <dbReference type="EMBL" id="SVD09224.1"/>
    </source>
</evidence>